<protein>
    <submittedName>
        <fullName evidence="2">Uncharacterized protein</fullName>
    </submittedName>
</protein>
<sequence>MGNAFSGPDAFKFLGFTKEATAVLQANPSYLLILGAVLFGCKAIIGIAYYIHYVTNKPYYKPKPKKEDKKKVAAK</sequence>
<dbReference type="EMBL" id="CAJVRM010000068">
    <property type="protein sequence ID" value="CAG8973261.1"/>
    <property type="molecule type" value="Genomic_DNA"/>
</dbReference>
<evidence type="ECO:0000256" key="1">
    <source>
        <dbReference type="SAM" id="Phobius"/>
    </source>
</evidence>
<keyword evidence="1" id="KW-0812">Transmembrane</keyword>
<dbReference type="AlphaFoldDB" id="A0A9N9Q4I6"/>
<dbReference type="Proteomes" id="UP000701801">
    <property type="component" value="Unassembled WGS sequence"/>
</dbReference>
<keyword evidence="1" id="KW-0472">Membrane</keyword>
<keyword evidence="1" id="KW-1133">Transmembrane helix</keyword>
<evidence type="ECO:0000313" key="2">
    <source>
        <dbReference type="EMBL" id="CAG8973261.1"/>
    </source>
</evidence>
<dbReference type="OrthoDB" id="3943049at2759"/>
<feature type="transmembrane region" description="Helical" evidence="1">
    <location>
        <begin position="30"/>
        <end position="51"/>
    </location>
</feature>
<gene>
    <name evidence="2" type="ORF">HYALB_00000022</name>
</gene>
<comment type="caution">
    <text evidence="2">The sequence shown here is derived from an EMBL/GenBank/DDBJ whole genome shotgun (WGS) entry which is preliminary data.</text>
</comment>
<proteinExistence type="predicted"/>
<organism evidence="2 3">
    <name type="scientific">Hymenoscyphus albidus</name>
    <dbReference type="NCBI Taxonomy" id="595503"/>
    <lineage>
        <taxon>Eukaryota</taxon>
        <taxon>Fungi</taxon>
        <taxon>Dikarya</taxon>
        <taxon>Ascomycota</taxon>
        <taxon>Pezizomycotina</taxon>
        <taxon>Leotiomycetes</taxon>
        <taxon>Helotiales</taxon>
        <taxon>Helotiaceae</taxon>
        <taxon>Hymenoscyphus</taxon>
    </lineage>
</organism>
<name>A0A9N9Q4I6_9HELO</name>
<reference evidence="2" key="1">
    <citation type="submission" date="2021-07" db="EMBL/GenBank/DDBJ databases">
        <authorList>
            <person name="Durling M."/>
        </authorList>
    </citation>
    <scope>NUCLEOTIDE SEQUENCE</scope>
</reference>
<accession>A0A9N9Q4I6</accession>
<keyword evidence="3" id="KW-1185">Reference proteome</keyword>
<evidence type="ECO:0000313" key="3">
    <source>
        <dbReference type="Proteomes" id="UP000701801"/>
    </source>
</evidence>